<evidence type="ECO:0000313" key="7">
    <source>
        <dbReference type="EMBL" id="CCD24031.1"/>
    </source>
</evidence>
<evidence type="ECO:0000256" key="3">
    <source>
        <dbReference type="ARBA" id="ARBA00022679"/>
    </source>
</evidence>
<gene>
    <name evidence="7" type="primary">NDAI0C03710</name>
    <name evidence="7" type="ordered locus">NDAI_0C03710</name>
</gene>
<dbReference type="PANTHER" id="PTHR11129:SF2">
    <property type="entry name" value="GERANYLGERANYL TRANSFERASE TYPE-2 SUBUNIT ALPHA"/>
    <property type="match status" value="1"/>
</dbReference>
<dbReference type="InterPro" id="IPR002088">
    <property type="entry name" value="Prenyl_trans_a"/>
</dbReference>
<dbReference type="SUPFAM" id="SSF48439">
    <property type="entry name" value="Protein prenylyltransferase"/>
    <property type="match status" value="1"/>
</dbReference>
<dbReference type="GO" id="GO:0006612">
    <property type="term" value="P:protein targeting to membrane"/>
    <property type="evidence" value="ECO:0007669"/>
    <property type="project" value="EnsemblFungi"/>
</dbReference>
<keyword evidence="3 6" id="KW-0808">Transferase</keyword>
<keyword evidence="4" id="KW-0677">Repeat</keyword>
<dbReference type="GO" id="GO:0006888">
    <property type="term" value="P:endoplasmic reticulum to Golgi vesicle-mediated transport"/>
    <property type="evidence" value="ECO:0007669"/>
    <property type="project" value="EnsemblFungi"/>
</dbReference>
<dbReference type="PANTHER" id="PTHR11129">
    <property type="entry name" value="PROTEIN FARNESYLTRANSFERASE ALPHA SUBUNIT/RAB GERANYLGERANYL TRANSFERASE ALPHA SUBUNIT"/>
    <property type="match status" value="1"/>
</dbReference>
<dbReference type="AlphaFoldDB" id="G0W8C0"/>
<dbReference type="GO" id="GO:0005777">
    <property type="term" value="C:peroxisome"/>
    <property type="evidence" value="ECO:0007669"/>
    <property type="project" value="EnsemblFungi"/>
</dbReference>
<dbReference type="PROSITE" id="PS51147">
    <property type="entry name" value="PFTA"/>
    <property type="match status" value="5"/>
</dbReference>
<sequence length="332" mass="40311">MHGTKRKQWSKEALNRKRLNDVKKIKDYRKLVDKVLTLKESQVYDLKSLKSTTELLEINPEFNTAWNFRRDIIDNIRNELDSEFWDNELKFTMKTLKRFPKVYWIWNHRVWVLSHHVDSSIKIWQKELFIVNQMLELDSRNYHGWHYRRIVIQNMERLGNKSLNHQEFQYTTEKINQNISNFSAWHQRVQLISMMFDHDEIANKLDLLKDELDYITNAMFTGADDQAVWDYICWFIEYDNVFKTLELKEYTKMLNDLQTNIVMINDDDKDFSGKENPWCLKVLILIENLQCKRGIKKSDDVLKSKEWLAKLIEVDPLRANRYRYLLDSQYHE</sequence>
<organism evidence="7 8">
    <name type="scientific">Naumovozyma dairenensis (strain ATCC 10597 / BCRC 20456 / CBS 421 / NBRC 0211 / NRRL Y-12639)</name>
    <name type="common">Saccharomyces dairenensis</name>
    <dbReference type="NCBI Taxonomy" id="1071378"/>
    <lineage>
        <taxon>Eukaryota</taxon>
        <taxon>Fungi</taxon>
        <taxon>Dikarya</taxon>
        <taxon>Ascomycota</taxon>
        <taxon>Saccharomycotina</taxon>
        <taxon>Saccharomycetes</taxon>
        <taxon>Saccharomycetales</taxon>
        <taxon>Saccharomycetaceae</taxon>
        <taxon>Naumovozyma</taxon>
    </lineage>
</organism>
<keyword evidence="2 6" id="KW-0637">Prenyltransferase</keyword>
<dbReference type="HOGENOM" id="CLU_031996_0_0_1"/>
<comment type="function">
    <text evidence="6">Catalyzes the transfer of a geranyl-geranyl moiety from geranyl-geranyl pyrophosphate to cysteines occuring in specific C-terminal amino acid sequences.</text>
</comment>
<evidence type="ECO:0000256" key="1">
    <source>
        <dbReference type="ARBA" id="ARBA00006734"/>
    </source>
</evidence>
<reference evidence="7 8" key="1">
    <citation type="journal article" date="2011" name="Proc. Natl. Acad. Sci. U.S.A.">
        <title>Evolutionary erosion of yeast sex chromosomes by mating-type switching accidents.</title>
        <authorList>
            <person name="Gordon J.L."/>
            <person name="Armisen D."/>
            <person name="Proux-Wera E."/>
            <person name="Oheigeartaigh S.S."/>
            <person name="Byrne K.P."/>
            <person name="Wolfe K.H."/>
        </authorList>
    </citation>
    <scope>NUCLEOTIDE SEQUENCE [LARGE SCALE GENOMIC DNA]</scope>
    <source>
        <strain evidence="8">ATCC 10597 / BCRC 20456 / CBS 421 / NBRC 0211 / NRRL Y-12639</strain>
    </source>
</reference>
<evidence type="ECO:0000256" key="5">
    <source>
        <dbReference type="ARBA" id="ARBA00047658"/>
    </source>
</evidence>
<keyword evidence="8" id="KW-1185">Reference proteome</keyword>
<dbReference type="OMA" id="TNAMFTD"/>
<dbReference type="GO" id="GO:0097354">
    <property type="term" value="P:prenylation"/>
    <property type="evidence" value="ECO:0007669"/>
    <property type="project" value="UniProtKB-UniRule"/>
</dbReference>
<dbReference type="STRING" id="1071378.G0W8C0"/>
<comment type="similarity">
    <text evidence="1 6">Belongs to the protein prenyltransferase subunit alpha family.</text>
</comment>
<dbReference type="Proteomes" id="UP000000689">
    <property type="component" value="Chromosome 3"/>
</dbReference>
<evidence type="ECO:0000313" key="8">
    <source>
        <dbReference type="Proteomes" id="UP000000689"/>
    </source>
</evidence>
<dbReference type="RefSeq" id="XP_003669274.1">
    <property type="nucleotide sequence ID" value="XM_003669226.1"/>
</dbReference>
<evidence type="ECO:0000256" key="4">
    <source>
        <dbReference type="ARBA" id="ARBA00022737"/>
    </source>
</evidence>
<proteinExistence type="inferred from homology"/>
<dbReference type="GeneID" id="11494776"/>
<evidence type="ECO:0000256" key="2">
    <source>
        <dbReference type="ARBA" id="ARBA00022602"/>
    </source>
</evidence>
<evidence type="ECO:0000256" key="6">
    <source>
        <dbReference type="RuleBase" id="RU367120"/>
    </source>
</evidence>
<protein>
    <recommendedName>
        <fullName evidence="6">Geranylgeranyl transferase type-2 subunit alpha</fullName>
        <ecNumber evidence="6">2.5.1.60</ecNumber>
    </recommendedName>
    <alternativeName>
        <fullName evidence="6">Geranylgeranyl transferase type II subunit alpha</fullName>
    </alternativeName>
</protein>
<name>G0W8C0_NAUDC</name>
<dbReference type="EMBL" id="HE580269">
    <property type="protein sequence ID" value="CCD24031.1"/>
    <property type="molecule type" value="Genomic_DNA"/>
</dbReference>
<dbReference type="eggNOG" id="KOG0529">
    <property type="taxonomic scope" value="Eukaryota"/>
</dbReference>
<dbReference type="OrthoDB" id="1658at2759"/>
<accession>G0W8C0</accession>
<dbReference type="Pfam" id="PF01239">
    <property type="entry name" value="PPTA"/>
    <property type="match status" value="4"/>
</dbReference>
<dbReference type="GO" id="GO:0004663">
    <property type="term" value="F:Rab geranylgeranyltransferase activity"/>
    <property type="evidence" value="ECO:0007669"/>
    <property type="project" value="UniProtKB-UniRule"/>
</dbReference>
<dbReference type="GO" id="GO:0005968">
    <property type="term" value="C:Rab-protein geranylgeranyltransferase complex"/>
    <property type="evidence" value="ECO:0007669"/>
    <property type="project" value="EnsemblFungi"/>
</dbReference>
<dbReference type="Gene3D" id="1.25.40.120">
    <property type="entry name" value="Protein prenylyltransferase"/>
    <property type="match status" value="1"/>
</dbReference>
<comment type="catalytic activity">
    <reaction evidence="5 6">
        <text>geranylgeranyl diphosphate + L-cysteinyl-[protein] = S-geranylgeranyl-L-cysteinyl-[protein] + diphosphate</text>
        <dbReference type="Rhea" id="RHEA:21240"/>
        <dbReference type="Rhea" id="RHEA-COMP:10131"/>
        <dbReference type="Rhea" id="RHEA-COMP:11537"/>
        <dbReference type="ChEBI" id="CHEBI:29950"/>
        <dbReference type="ChEBI" id="CHEBI:33019"/>
        <dbReference type="ChEBI" id="CHEBI:57533"/>
        <dbReference type="ChEBI" id="CHEBI:86021"/>
        <dbReference type="EC" id="2.5.1.60"/>
    </reaction>
</comment>
<dbReference type="KEGG" id="ndi:NDAI_0C03710"/>
<dbReference type="EC" id="2.5.1.60" evidence="6"/>